<dbReference type="InterPro" id="IPR013087">
    <property type="entry name" value="Znf_C2H2_type"/>
</dbReference>
<organism evidence="10 11">
    <name type="scientific">Clytia hemisphaerica</name>
    <dbReference type="NCBI Taxonomy" id="252671"/>
    <lineage>
        <taxon>Eukaryota</taxon>
        <taxon>Metazoa</taxon>
        <taxon>Cnidaria</taxon>
        <taxon>Hydrozoa</taxon>
        <taxon>Hydroidolina</taxon>
        <taxon>Leptothecata</taxon>
        <taxon>Obeliida</taxon>
        <taxon>Clytiidae</taxon>
        <taxon>Clytia</taxon>
    </lineage>
</organism>
<evidence type="ECO:0000256" key="3">
    <source>
        <dbReference type="ARBA" id="ARBA00022737"/>
    </source>
</evidence>
<keyword evidence="6" id="KW-0238">DNA-binding</keyword>
<dbReference type="SMART" id="SM00355">
    <property type="entry name" value="ZnF_C2H2"/>
    <property type="match status" value="2"/>
</dbReference>
<evidence type="ECO:0000256" key="6">
    <source>
        <dbReference type="ARBA" id="ARBA00023125"/>
    </source>
</evidence>
<evidence type="ECO:0000313" key="10">
    <source>
        <dbReference type="EnsemblMetazoa" id="CLYHEMP012624.1"/>
    </source>
</evidence>
<dbReference type="GO" id="GO:0000977">
    <property type="term" value="F:RNA polymerase II transcription regulatory region sequence-specific DNA binding"/>
    <property type="evidence" value="ECO:0007669"/>
    <property type="project" value="TreeGrafter"/>
</dbReference>
<sequence length="95" mass="11182">MFEEKENIEVKSYECNVCGKVFRLASYLRKHLNIHAGSFKCDECGKVYQSAYTLKRHETLHNKEKKHLYTHAKKKCSECNVCGNVSTIQYRQTLY</sequence>
<keyword evidence="4 8" id="KW-0863">Zinc-finger</keyword>
<keyword evidence="5" id="KW-0862">Zinc</keyword>
<evidence type="ECO:0000256" key="8">
    <source>
        <dbReference type="PROSITE-ProRule" id="PRU00042"/>
    </source>
</evidence>
<dbReference type="PANTHER" id="PTHR24379:SF127">
    <property type="entry name" value="BLOODY FINGERS-RELATED"/>
    <property type="match status" value="1"/>
</dbReference>
<proteinExistence type="predicted"/>
<protein>
    <recommendedName>
        <fullName evidence="9">C2H2-type domain-containing protein</fullName>
    </recommendedName>
</protein>
<evidence type="ECO:0000256" key="2">
    <source>
        <dbReference type="ARBA" id="ARBA00022723"/>
    </source>
</evidence>
<accession>A0A7M5VDQ3</accession>
<dbReference type="PROSITE" id="PS50157">
    <property type="entry name" value="ZINC_FINGER_C2H2_2"/>
    <property type="match status" value="2"/>
</dbReference>
<dbReference type="PANTHER" id="PTHR24379">
    <property type="entry name" value="KRAB AND ZINC FINGER DOMAIN-CONTAINING"/>
    <property type="match status" value="1"/>
</dbReference>
<keyword evidence="2" id="KW-0479">Metal-binding</keyword>
<evidence type="ECO:0000256" key="4">
    <source>
        <dbReference type="ARBA" id="ARBA00022771"/>
    </source>
</evidence>
<dbReference type="GO" id="GO:0000981">
    <property type="term" value="F:DNA-binding transcription factor activity, RNA polymerase II-specific"/>
    <property type="evidence" value="ECO:0007669"/>
    <property type="project" value="TreeGrafter"/>
</dbReference>
<dbReference type="EnsemblMetazoa" id="CLYHEMT012624.1">
    <property type="protein sequence ID" value="CLYHEMP012624.1"/>
    <property type="gene ID" value="CLYHEMG012624"/>
</dbReference>
<keyword evidence="11" id="KW-1185">Reference proteome</keyword>
<dbReference type="FunFam" id="3.30.160.60:FF:000204">
    <property type="entry name" value="Zinc finger protein 331"/>
    <property type="match status" value="1"/>
</dbReference>
<dbReference type="Pfam" id="PF00096">
    <property type="entry name" value="zf-C2H2"/>
    <property type="match status" value="2"/>
</dbReference>
<evidence type="ECO:0000313" key="11">
    <source>
        <dbReference type="Proteomes" id="UP000594262"/>
    </source>
</evidence>
<dbReference type="GO" id="GO:0008270">
    <property type="term" value="F:zinc ion binding"/>
    <property type="evidence" value="ECO:0007669"/>
    <property type="project" value="UniProtKB-KW"/>
</dbReference>
<evidence type="ECO:0000256" key="7">
    <source>
        <dbReference type="ARBA" id="ARBA00023242"/>
    </source>
</evidence>
<dbReference type="SUPFAM" id="SSF57667">
    <property type="entry name" value="beta-beta-alpha zinc fingers"/>
    <property type="match status" value="1"/>
</dbReference>
<evidence type="ECO:0000256" key="1">
    <source>
        <dbReference type="ARBA" id="ARBA00004123"/>
    </source>
</evidence>
<dbReference type="Proteomes" id="UP000594262">
    <property type="component" value="Unplaced"/>
</dbReference>
<dbReference type="Gene3D" id="3.30.160.60">
    <property type="entry name" value="Classic Zinc Finger"/>
    <property type="match status" value="2"/>
</dbReference>
<dbReference type="GO" id="GO:0005634">
    <property type="term" value="C:nucleus"/>
    <property type="evidence" value="ECO:0007669"/>
    <property type="project" value="UniProtKB-SubCell"/>
</dbReference>
<keyword evidence="7" id="KW-0539">Nucleus</keyword>
<dbReference type="OrthoDB" id="6077919at2759"/>
<dbReference type="InterPro" id="IPR036236">
    <property type="entry name" value="Znf_C2H2_sf"/>
</dbReference>
<dbReference type="PROSITE" id="PS00028">
    <property type="entry name" value="ZINC_FINGER_C2H2_1"/>
    <property type="match status" value="2"/>
</dbReference>
<feature type="domain" description="C2H2-type" evidence="9">
    <location>
        <begin position="39"/>
        <end position="66"/>
    </location>
</feature>
<reference evidence="10" key="1">
    <citation type="submission" date="2021-01" db="UniProtKB">
        <authorList>
            <consortium name="EnsemblMetazoa"/>
        </authorList>
    </citation>
    <scope>IDENTIFICATION</scope>
</reference>
<feature type="domain" description="C2H2-type" evidence="9">
    <location>
        <begin position="13"/>
        <end position="40"/>
    </location>
</feature>
<name>A0A7M5VDQ3_9CNID</name>
<evidence type="ECO:0000259" key="9">
    <source>
        <dbReference type="PROSITE" id="PS50157"/>
    </source>
</evidence>
<dbReference type="AlphaFoldDB" id="A0A7M5VDQ3"/>
<comment type="subcellular location">
    <subcellularLocation>
        <location evidence="1">Nucleus</location>
    </subcellularLocation>
</comment>
<evidence type="ECO:0000256" key="5">
    <source>
        <dbReference type="ARBA" id="ARBA00022833"/>
    </source>
</evidence>
<keyword evidence="3" id="KW-0677">Repeat</keyword>